<dbReference type="KEGG" id="ptkz:JDV02_006264"/>
<organism evidence="1 2">
    <name type="scientific">Purpureocillium takamizusanense</name>
    <dbReference type="NCBI Taxonomy" id="2060973"/>
    <lineage>
        <taxon>Eukaryota</taxon>
        <taxon>Fungi</taxon>
        <taxon>Dikarya</taxon>
        <taxon>Ascomycota</taxon>
        <taxon>Pezizomycotina</taxon>
        <taxon>Sordariomycetes</taxon>
        <taxon>Hypocreomycetidae</taxon>
        <taxon>Hypocreales</taxon>
        <taxon>Ophiocordycipitaceae</taxon>
        <taxon>Purpureocillium</taxon>
    </lineage>
</organism>
<dbReference type="RefSeq" id="XP_047843626.1">
    <property type="nucleotide sequence ID" value="XM_047987641.1"/>
</dbReference>
<dbReference type="AlphaFoldDB" id="A0A9Q8QIA1"/>
<dbReference type="InterPro" id="IPR002347">
    <property type="entry name" value="SDR_fam"/>
</dbReference>
<dbReference type="InterPro" id="IPR036291">
    <property type="entry name" value="NAD(P)-bd_dom_sf"/>
</dbReference>
<dbReference type="Proteomes" id="UP000829364">
    <property type="component" value="Chromosome 5"/>
</dbReference>
<dbReference type="PANTHER" id="PTHR43431">
    <property type="entry name" value="OXIDOREDUCTASE, SHORT CHAIN DEHYDROGENASE/REDUCTASE FAMILY (AFU_ORTHOLOGUE AFUA_5G14000)"/>
    <property type="match status" value="1"/>
</dbReference>
<reference evidence="1" key="1">
    <citation type="submission" date="2021-11" db="EMBL/GenBank/DDBJ databases">
        <title>Purpureocillium_takamizusanense_genome.</title>
        <authorList>
            <person name="Nguyen N.-H."/>
        </authorList>
    </citation>
    <scope>NUCLEOTIDE SEQUENCE</scope>
    <source>
        <strain evidence="1">PT3</strain>
    </source>
</reference>
<accession>A0A9Q8QIA1</accession>
<protein>
    <submittedName>
        <fullName evidence="1">Uncharacterized protein</fullName>
    </submittedName>
</protein>
<keyword evidence="2" id="KW-1185">Reference proteome</keyword>
<dbReference type="EMBL" id="CP086358">
    <property type="protein sequence ID" value="UNI20145.1"/>
    <property type="molecule type" value="Genomic_DNA"/>
</dbReference>
<dbReference type="OrthoDB" id="5336600at2759"/>
<dbReference type="Pfam" id="PF00106">
    <property type="entry name" value="adh_short"/>
    <property type="match status" value="1"/>
</dbReference>
<evidence type="ECO:0000313" key="2">
    <source>
        <dbReference type="Proteomes" id="UP000829364"/>
    </source>
</evidence>
<name>A0A9Q8QIA1_9HYPO</name>
<proteinExistence type="predicted"/>
<sequence length="264" mass="29116">MPSSPPPPSPRRKDRLLVVIGSGPGIGAHVAAAFAARGFNRVALVARNQAKLNRDRAAIVEQQQEGCAGVHVGTYATDITDHVAFHNTLNRMDEDMGSPAECVFYNAATVRPSALLETSEVDMEQEFKVTCTSLHATAKHYVPQLLKLAETDPSARPSLLITGSHLPHRPDPEAFVLSMTKAAQRNMAQSMEHKFGPRGVHVGLVTVCGVVDPQKKRLNPRFIADRAWDLFNQPREQQEFEVIIQEEGQEGQEEFEVSIRQGQH</sequence>
<gene>
    <name evidence="1" type="ORF">JDV02_006264</name>
</gene>
<dbReference type="PANTHER" id="PTHR43431:SF7">
    <property type="entry name" value="OXIDOREDUCTASE, SHORT CHAIN DEHYDROGENASE_REDUCTASE FAMILY (AFU_ORTHOLOGUE AFUA_5G14000)"/>
    <property type="match status" value="1"/>
</dbReference>
<evidence type="ECO:0000313" key="1">
    <source>
        <dbReference type="EMBL" id="UNI20145.1"/>
    </source>
</evidence>
<dbReference type="GeneID" id="72068213"/>
<dbReference type="SUPFAM" id="SSF51735">
    <property type="entry name" value="NAD(P)-binding Rossmann-fold domains"/>
    <property type="match status" value="1"/>
</dbReference>
<dbReference type="Gene3D" id="3.40.50.720">
    <property type="entry name" value="NAD(P)-binding Rossmann-like Domain"/>
    <property type="match status" value="1"/>
</dbReference>